<dbReference type="Gene3D" id="3.40.109.10">
    <property type="entry name" value="NADH Oxidase"/>
    <property type="match status" value="2"/>
</dbReference>
<dbReference type="Pfam" id="PF00881">
    <property type="entry name" value="Nitroreductase"/>
    <property type="match status" value="1"/>
</dbReference>
<dbReference type="PANTHER" id="PTHR23026">
    <property type="entry name" value="NADPH NITROREDUCTASE"/>
    <property type="match status" value="1"/>
</dbReference>
<sequence length="349" mass="39573">MKWDLSMQDFIEKLIEYAAKAPSGHNTQPWKFAYYKNIVKIFPDYSRSLPVVDEDNHALFISLGCAVENLIVAAGHFGYLAKVDYFPSYENNECIRVKLEEGTIDPDNRLFEAIDKRQSTRSQYNGRNIPAEDVSALLSTLHYEGVKSLIFNKKQEIIPLIEFVRQGSSKQFSNKTFKNELLSWVRFNAKAAEATCDGLRSATMGSPAVPSWLGKLIITLLTPSGEAKRAEKLIKSAAALMIFIAEADDKRNWINLGRTFERVALTATALGIKHSHLNMPCEEVEIRNKLARYLGLSNKQQPLLLIRLGYADFMPYSFRRPLNRIIYKEKSLDNPELKEPLKASTSDDS</sequence>
<dbReference type="InterPro" id="IPR000415">
    <property type="entry name" value="Nitroreductase-like"/>
</dbReference>
<dbReference type="NCBIfam" id="NF047509">
    <property type="entry name" value="Rv3131_FMN_oxido"/>
    <property type="match status" value="1"/>
</dbReference>
<name>A0ABT8LDS4_9BACT</name>
<dbReference type="PANTHER" id="PTHR23026:SF123">
    <property type="entry name" value="NAD(P)H NITROREDUCTASE RV3131-RELATED"/>
    <property type="match status" value="1"/>
</dbReference>
<reference evidence="2" key="1">
    <citation type="submission" date="2023-06" db="EMBL/GenBank/DDBJ databases">
        <title>Genomic of Agaribacillus aureum.</title>
        <authorList>
            <person name="Wang G."/>
        </authorList>
    </citation>
    <scope>NUCLEOTIDE SEQUENCE</scope>
    <source>
        <strain evidence="2">BMA12</strain>
    </source>
</reference>
<evidence type="ECO:0000313" key="2">
    <source>
        <dbReference type="EMBL" id="MDN5215922.1"/>
    </source>
</evidence>
<proteinExistence type="predicted"/>
<dbReference type="RefSeq" id="WP_346761257.1">
    <property type="nucleotide sequence ID" value="NZ_JAUJEB010000007.1"/>
</dbReference>
<organism evidence="2 3">
    <name type="scientific">Agaribacillus aureus</name>
    <dbReference type="NCBI Taxonomy" id="3051825"/>
    <lineage>
        <taxon>Bacteria</taxon>
        <taxon>Pseudomonadati</taxon>
        <taxon>Bacteroidota</taxon>
        <taxon>Cytophagia</taxon>
        <taxon>Cytophagales</taxon>
        <taxon>Splendidivirgaceae</taxon>
        <taxon>Agaribacillus</taxon>
    </lineage>
</organism>
<protein>
    <submittedName>
        <fullName evidence="2">Nitroreductase family protein</fullName>
    </submittedName>
</protein>
<comment type="caution">
    <text evidence="2">The sequence shown here is derived from an EMBL/GenBank/DDBJ whole genome shotgun (WGS) entry which is preliminary data.</text>
</comment>
<dbReference type="Proteomes" id="UP001172083">
    <property type="component" value="Unassembled WGS sequence"/>
</dbReference>
<feature type="domain" description="Nitroreductase" evidence="1">
    <location>
        <begin position="114"/>
        <end position="310"/>
    </location>
</feature>
<dbReference type="EMBL" id="JAUJEB010000007">
    <property type="protein sequence ID" value="MDN5215922.1"/>
    <property type="molecule type" value="Genomic_DNA"/>
</dbReference>
<dbReference type="SUPFAM" id="SSF55469">
    <property type="entry name" value="FMN-dependent nitroreductase-like"/>
    <property type="match status" value="2"/>
</dbReference>
<evidence type="ECO:0000313" key="3">
    <source>
        <dbReference type="Proteomes" id="UP001172083"/>
    </source>
</evidence>
<dbReference type="InterPro" id="IPR029479">
    <property type="entry name" value="Nitroreductase"/>
</dbReference>
<gene>
    <name evidence="2" type="ORF">QQ020_27845</name>
</gene>
<accession>A0ABT8LDS4</accession>
<keyword evidence="3" id="KW-1185">Reference proteome</keyword>
<evidence type="ECO:0000259" key="1">
    <source>
        <dbReference type="Pfam" id="PF00881"/>
    </source>
</evidence>
<dbReference type="InterPro" id="IPR050627">
    <property type="entry name" value="Nitroreductase/BluB"/>
</dbReference>